<evidence type="ECO:0000313" key="2">
    <source>
        <dbReference type="Proteomes" id="UP001165960"/>
    </source>
</evidence>
<comment type="caution">
    <text evidence="1">The sequence shown here is derived from an EMBL/GenBank/DDBJ whole genome shotgun (WGS) entry which is preliminary data.</text>
</comment>
<reference evidence="1" key="1">
    <citation type="submission" date="2022-04" db="EMBL/GenBank/DDBJ databases">
        <title>Genome of the entomopathogenic fungus Entomophthora muscae.</title>
        <authorList>
            <person name="Elya C."/>
            <person name="Lovett B.R."/>
            <person name="Lee E."/>
            <person name="Macias A.M."/>
            <person name="Hajek A.E."/>
            <person name="De Bivort B.L."/>
            <person name="Kasson M.T."/>
            <person name="De Fine Licht H.H."/>
            <person name="Stajich J.E."/>
        </authorList>
    </citation>
    <scope>NUCLEOTIDE SEQUENCE</scope>
    <source>
        <strain evidence="1">Berkeley</strain>
    </source>
</reference>
<proteinExistence type="predicted"/>
<dbReference type="EMBL" id="QTSX02000027">
    <property type="protein sequence ID" value="KAJ9089837.1"/>
    <property type="molecule type" value="Genomic_DNA"/>
</dbReference>
<sequence>MSLVADYSSDSDGVSSDSSFTKIETKKDEPKEKSSVLLTTKKDSGPLRIVLEAPKFSKDLDSDEERPSIKKGQAESHYQSITFSKLKFKGNGSSLFNVLPHPKAQEDNPKKKPGSTSSSTEVKPPSMTKFVPHTVKPKVTPTTNKRPLETMEPLFPIGNEIHDTYVNESLIPQTLLSSVQNPEKSETTSDDQFYYGYDYSTNGYVANQEEVNKTPPPETLASLPREAEKFFGGMRRRDQPINIQEIDLNHEMNTAEAIKARTIRASTLAPSSSIKLEYIPSTNQKRSHNIMYLAHQAQMRDSELQEQYSANKLSKRQSQAKYGF</sequence>
<dbReference type="Proteomes" id="UP001165960">
    <property type="component" value="Unassembled WGS sequence"/>
</dbReference>
<organism evidence="1 2">
    <name type="scientific">Entomophthora muscae</name>
    <dbReference type="NCBI Taxonomy" id="34485"/>
    <lineage>
        <taxon>Eukaryota</taxon>
        <taxon>Fungi</taxon>
        <taxon>Fungi incertae sedis</taxon>
        <taxon>Zoopagomycota</taxon>
        <taxon>Entomophthoromycotina</taxon>
        <taxon>Entomophthoromycetes</taxon>
        <taxon>Entomophthorales</taxon>
        <taxon>Entomophthoraceae</taxon>
        <taxon>Entomophthora</taxon>
    </lineage>
</organism>
<accession>A0ACC2UU10</accession>
<evidence type="ECO:0000313" key="1">
    <source>
        <dbReference type="EMBL" id="KAJ9089837.1"/>
    </source>
</evidence>
<keyword evidence="2" id="KW-1185">Reference proteome</keyword>
<protein>
    <submittedName>
        <fullName evidence="1">Uncharacterized protein</fullName>
    </submittedName>
</protein>
<name>A0ACC2UU10_9FUNG</name>
<gene>
    <name evidence="1" type="ORF">DSO57_1008796</name>
</gene>